<accession>A0A7H0FUL0</accession>
<dbReference type="Proteomes" id="UP000516018">
    <property type="component" value="Chromosome"/>
</dbReference>
<dbReference type="Pfam" id="PF08867">
    <property type="entry name" value="FRG"/>
    <property type="match status" value="1"/>
</dbReference>
<protein>
    <submittedName>
        <fullName evidence="2">FRG domain-containing protein</fullName>
    </submittedName>
</protein>
<organism evidence="2 3">
    <name type="scientific">Agrilutibacter terrestris</name>
    <dbReference type="NCBI Taxonomy" id="2865112"/>
    <lineage>
        <taxon>Bacteria</taxon>
        <taxon>Pseudomonadati</taxon>
        <taxon>Pseudomonadota</taxon>
        <taxon>Gammaproteobacteria</taxon>
        <taxon>Lysobacterales</taxon>
        <taxon>Lysobacteraceae</taxon>
        <taxon>Agrilutibacter</taxon>
    </lineage>
</organism>
<gene>
    <name evidence="2" type="ORF">H8B22_09380</name>
</gene>
<feature type="domain" description="FRG" evidence="1">
    <location>
        <begin position="24"/>
        <end position="117"/>
    </location>
</feature>
<dbReference type="RefSeq" id="WP_187711172.1">
    <property type="nucleotide sequence ID" value="NZ_CP060820.1"/>
</dbReference>
<name>A0A7H0FUL0_9GAMM</name>
<dbReference type="AlphaFoldDB" id="A0A7H0FUL0"/>
<evidence type="ECO:0000313" key="3">
    <source>
        <dbReference type="Proteomes" id="UP000516018"/>
    </source>
</evidence>
<proteinExistence type="predicted"/>
<dbReference type="InterPro" id="IPR014966">
    <property type="entry name" value="FRG-dom"/>
</dbReference>
<keyword evidence="3" id="KW-1185">Reference proteome</keyword>
<sequence>MAKNPGQSWLDLYQELSSTVGAVGSDPVFYRGQRDASWPLKPGLARQNVNRSDVLEQIAYFDFVTRAGGLLKSASSWETLLTMQHHGIPTRLLDWSNTLGVALYFALKDSTADAAVWVLNPFEFNEACWNSATVPMPFELGGEYSDYFISDTKAFEYDVVAISPARHNPRIDRQQGGFTLHGVLDRPLDELHPKLVRKFVIPKSLHEDAWRFLRMSGISEFSLFPDLDGLAREICLEHFRY</sequence>
<dbReference type="SMART" id="SM00901">
    <property type="entry name" value="FRG"/>
    <property type="match status" value="1"/>
</dbReference>
<dbReference type="EMBL" id="CP060820">
    <property type="protein sequence ID" value="QNP39726.1"/>
    <property type="molecule type" value="Genomic_DNA"/>
</dbReference>
<evidence type="ECO:0000259" key="1">
    <source>
        <dbReference type="SMART" id="SM00901"/>
    </source>
</evidence>
<reference evidence="2 3" key="1">
    <citation type="submission" date="2020-08" db="EMBL/GenBank/DDBJ databases">
        <title>Lysobacter sp. II4 sp. nov., isolated from soil.</title>
        <authorList>
            <person name="Woo C.Y."/>
            <person name="Kim J."/>
        </authorList>
    </citation>
    <scope>NUCLEOTIDE SEQUENCE [LARGE SCALE GENOMIC DNA]</scope>
    <source>
        <strain evidence="2 3">II4</strain>
    </source>
</reference>
<dbReference type="KEGG" id="lsx:H8B22_09380"/>
<evidence type="ECO:0000313" key="2">
    <source>
        <dbReference type="EMBL" id="QNP39726.1"/>
    </source>
</evidence>